<dbReference type="AlphaFoldDB" id="A0A183IJA7"/>
<name>A0A183IJA7_9BILA</name>
<proteinExistence type="predicted"/>
<feature type="region of interest" description="Disordered" evidence="1">
    <location>
        <begin position="55"/>
        <end position="76"/>
    </location>
</feature>
<dbReference type="EMBL" id="UZAM01007902">
    <property type="protein sequence ID" value="VDP02099.1"/>
    <property type="molecule type" value="Genomic_DNA"/>
</dbReference>
<reference evidence="2 3" key="2">
    <citation type="submission" date="2018-11" db="EMBL/GenBank/DDBJ databases">
        <authorList>
            <consortium name="Pathogen Informatics"/>
        </authorList>
    </citation>
    <scope>NUCLEOTIDE SEQUENCE [LARGE SCALE GENOMIC DNA]</scope>
</reference>
<dbReference type="WBParaSite" id="SBAD_0000387301-mRNA-1">
    <property type="protein sequence ID" value="SBAD_0000387301-mRNA-1"/>
    <property type="gene ID" value="SBAD_0000387301"/>
</dbReference>
<gene>
    <name evidence="2" type="ORF">SBAD_LOCUS3703</name>
</gene>
<evidence type="ECO:0000313" key="3">
    <source>
        <dbReference type="Proteomes" id="UP000270296"/>
    </source>
</evidence>
<evidence type="ECO:0000313" key="2">
    <source>
        <dbReference type="EMBL" id="VDP02099.1"/>
    </source>
</evidence>
<organism evidence="4">
    <name type="scientific">Soboliphyme baturini</name>
    <dbReference type="NCBI Taxonomy" id="241478"/>
    <lineage>
        <taxon>Eukaryota</taxon>
        <taxon>Metazoa</taxon>
        <taxon>Ecdysozoa</taxon>
        <taxon>Nematoda</taxon>
        <taxon>Enoplea</taxon>
        <taxon>Dorylaimia</taxon>
        <taxon>Dioctophymatida</taxon>
        <taxon>Dioctophymatoidea</taxon>
        <taxon>Soboliphymatidae</taxon>
        <taxon>Soboliphyme</taxon>
    </lineage>
</organism>
<evidence type="ECO:0000256" key="1">
    <source>
        <dbReference type="SAM" id="MobiDB-lite"/>
    </source>
</evidence>
<protein>
    <submittedName>
        <fullName evidence="2 4">Uncharacterized protein</fullName>
    </submittedName>
</protein>
<dbReference type="Proteomes" id="UP000270296">
    <property type="component" value="Unassembled WGS sequence"/>
</dbReference>
<evidence type="ECO:0000313" key="4">
    <source>
        <dbReference type="WBParaSite" id="SBAD_0000387301-mRNA-1"/>
    </source>
</evidence>
<accession>A0A183IJA7</accession>
<sequence length="76" mass="8566">MVLLLDASHTTYEGTKWCLKYKYSSALETRAGTQMRIPQKMSEILFSMNNKEARTAYRDEDRTGGAGPGPGSDYRL</sequence>
<keyword evidence="3" id="KW-1185">Reference proteome</keyword>
<reference evidence="4" key="1">
    <citation type="submission" date="2016-06" db="UniProtKB">
        <authorList>
            <consortium name="WormBaseParasite"/>
        </authorList>
    </citation>
    <scope>IDENTIFICATION</scope>
</reference>